<evidence type="ECO:0000313" key="2">
    <source>
        <dbReference type="Proteomes" id="UP000317881"/>
    </source>
</evidence>
<evidence type="ECO:0000313" key="1">
    <source>
        <dbReference type="EMBL" id="GEC08766.1"/>
    </source>
</evidence>
<gene>
    <name evidence="1" type="ORF">SSP24_64210</name>
</gene>
<dbReference type="Proteomes" id="UP000317881">
    <property type="component" value="Unassembled WGS sequence"/>
</dbReference>
<sequence>MRRFMRIYIRHMRKAITAQDFDLADRIGIAAYRVANANERRVLETYLGPNAARRAGLAPRP</sequence>
<dbReference type="AlphaFoldDB" id="A0A4Y3VV19"/>
<protein>
    <submittedName>
        <fullName evidence="1">Uncharacterized protein</fullName>
    </submittedName>
</protein>
<proteinExistence type="predicted"/>
<reference evidence="1 2" key="1">
    <citation type="submission" date="2019-06" db="EMBL/GenBank/DDBJ databases">
        <title>Whole genome shotgun sequence of Streptomyces spinoverrucosus NBRC 14228.</title>
        <authorList>
            <person name="Hosoyama A."/>
            <person name="Uohara A."/>
            <person name="Ohji S."/>
            <person name="Ichikawa N."/>
        </authorList>
    </citation>
    <scope>NUCLEOTIDE SEQUENCE [LARGE SCALE GENOMIC DNA]</scope>
    <source>
        <strain evidence="1 2">NBRC 14228</strain>
    </source>
</reference>
<keyword evidence="2" id="KW-1185">Reference proteome</keyword>
<name>A0A4Y3VV19_9ACTN</name>
<dbReference type="EMBL" id="BJND01000057">
    <property type="protein sequence ID" value="GEC08766.1"/>
    <property type="molecule type" value="Genomic_DNA"/>
</dbReference>
<comment type="caution">
    <text evidence="1">The sequence shown here is derived from an EMBL/GenBank/DDBJ whole genome shotgun (WGS) entry which is preliminary data.</text>
</comment>
<organism evidence="1 2">
    <name type="scientific">Streptomyces spinoverrucosus</name>
    <dbReference type="NCBI Taxonomy" id="284043"/>
    <lineage>
        <taxon>Bacteria</taxon>
        <taxon>Bacillati</taxon>
        <taxon>Actinomycetota</taxon>
        <taxon>Actinomycetes</taxon>
        <taxon>Kitasatosporales</taxon>
        <taxon>Streptomycetaceae</taxon>
        <taxon>Streptomyces</taxon>
    </lineage>
</organism>
<accession>A0A4Y3VV19</accession>